<dbReference type="InterPro" id="IPR043597">
    <property type="entry name" value="TPH_dom"/>
</dbReference>
<dbReference type="AlphaFoldDB" id="R7UVJ4"/>
<dbReference type="PANTHER" id="PTHR28663">
    <property type="entry name" value="COILED-COIL DOMAIN-CONTAINING PROTEIN 173"/>
    <property type="match status" value="1"/>
</dbReference>
<dbReference type="Proteomes" id="UP000014760">
    <property type="component" value="Unassembled WGS sequence"/>
</dbReference>
<gene>
    <name evidence="5" type="ORF">CAPTEDRAFT_176680</name>
</gene>
<dbReference type="STRING" id="283909.R7UVJ4"/>
<feature type="coiled-coil region" evidence="2">
    <location>
        <begin position="307"/>
        <end position="370"/>
    </location>
</feature>
<feature type="coiled-coil region" evidence="2">
    <location>
        <begin position="409"/>
        <end position="443"/>
    </location>
</feature>
<evidence type="ECO:0000259" key="4">
    <source>
        <dbReference type="Pfam" id="PF13868"/>
    </source>
</evidence>
<dbReference type="EMBL" id="KB297594">
    <property type="protein sequence ID" value="ELU10324.1"/>
    <property type="molecule type" value="Genomic_DNA"/>
</dbReference>
<evidence type="ECO:0000313" key="5">
    <source>
        <dbReference type="EMBL" id="ELU10324.1"/>
    </source>
</evidence>
<protein>
    <recommendedName>
        <fullName evidence="4">Trichohyalin-plectin-homology domain-containing protein</fullName>
    </recommendedName>
</protein>
<reference evidence="5 7" key="2">
    <citation type="journal article" date="2013" name="Nature">
        <title>Insights into bilaterian evolution from three spiralian genomes.</title>
        <authorList>
            <person name="Simakov O."/>
            <person name="Marletaz F."/>
            <person name="Cho S.J."/>
            <person name="Edsinger-Gonzales E."/>
            <person name="Havlak P."/>
            <person name="Hellsten U."/>
            <person name="Kuo D.H."/>
            <person name="Larsson T."/>
            <person name="Lv J."/>
            <person name="Arendt D."/>
            <person name="Savage R."/>
            <person name="Osoegawa K."/>
            <person name="de Jong P."/>
            <person name="Grimwood J."/>
            <person name="Chapman J.A."/>
            <person name="Shapiro H."/>
            <person name="Aerts A."/>
            <person name="Otillar R.P."/>
            <person name="Terry A.Y."/>
            <person name="Boore J.L."/>
            <person name="Grigoriev I.V."/>
            <person name="Lindberg D.R."/>
            <person name="Seaver E.C."/>
            <person name="Weisblat D.A."/>
            <person name="Putnam N.H."/>
            <person name="Rokhsar D.S."/>
        </authorList>
    </citation>
    <scope>NUCLEOTIDE SEQUENCE</scope>
    <source>
        <strain evidence="5 7">I ESC-2004</strain>
    </source>
</reference>
<dbReference type="PANTHER" id="PTHR28663:SF1">
    <property type="entry name" value="CILIA- AND FLAGELLA- ASSOCIATED PROTEIN 210"/>
    <property type="match status" value="1"/>
</dbReference>
<dbReference type="HOGENOM" id="CLU_036492_1_0_1"/>
<evidence type="ECO:0000313" key="7">
    <source>
        <dbReference type="Proteomes" id="UP000014760"/>
    </source>
</evidence>
<dbReference type="GO" id="GO:0005879">
    <property type="term" value="C:axonemal microtubule"/>
    <property type="evidence" value="ECO:0007669"/>
    <property type="project" value="TreeGrafter"/>
</dbReference>
<dbReference type="OrthoDB" id="331765at2759"/>
<feature type="coiled-coil region" evidence="2">
    <location>
        <begin position="52"/>
        <end position="121"/>
    </location>
</feature>
<feature type="coiled-coil region" evidence="2">
    <location>
        <begin position="231"/>
        <end position="265"/>
    </location>
</feature>
<name>R7UVJ4_CAPTE</name>
<reference evidence="7" key="1">
    <citation type="submission" date="2012-12" db="EMBL/GenBank/DDBJ databases">
        <authorList>
            <person name="Hellsten U."/>
            <person name="Grimwood J."/>
            <person name="Chapman J.A."/>
            <person name="Shapiro H."/>
            <person name="Aerts A."/>
            <person name="Otillar R.P."/>
            <person name="Terry A.Y."/>
            <person name="Boore J.L."/>
            <person name="Simakov O."/>
            <person name="Marletaz F."/>
            <person name="Cho S.-J."/>
            <person name="Edsinger-Gonzales E."/>
            <person name="Havlak P."/>
            <person name="Kuo D.-H."/>
            <person name="Larsson T."/>
            <person name="Lv J."/>
            <person name="Arendt D."/>
            <person name="Savage R."/>
            <person name="Osoegawa K."/>
            <person name="de Jong P."/>
            <person name="Lindberg D.R."/>
            <person name="Seaver E.C."/>
            <person name="Weisblat D.A."/>
            <person name="Putnam N.H."/>
            <person name="Grigoriev I.V."/>
            <person name="Rokhsar D.S."/>
        </authorList>
    </citation>
    <scope>NUCLEOTIDE SEQUENCE</scope>
    <source>
        <strain evidence="7">I ESC-2004</strain>
    </source>
</reference>
<dbReference type="OMA" id="EMHFRSQ"/>
<evidence type="ECO:0000256" key="2">
    <source>
        <dbReference type="SAM" id="Coils"/>
    </source>
</evidence>
<organism evidence="5">
    <name type="scientific">Capitella teleta</name>
    <name type="common">Polychaete worm</name>
    <dbReference type="NCBI Taxonomy" id="283909"/>
    <lineage>
        <taxon>Eukaryota</taxon>
        <taxon>Metazoa</taxon>
        <taxon>Spiralia</taxon>
        <taxon>Lophotrochozoa</taxon>
        <taxon>Annelida</taxon>
        <taxon>Polychaeta</taxon>
        <taxon>Sedentaria</taxon>
        <taxon>Scolecida</taxon>
        <taxon>Capitellidae</taxon>
        <taxon>Capitella</taxon>
    </lineage>
</organism>
<feature type="domain" description="Trichohyalin-plectin-homology" evidence="4">
    <location>
        <begin position="141"/>
        <end position="483"/>
    </location>
</feature>
<keyword evidence="7" id="KW-1185">Reference proteome</keyword>
<feature type="region of interest" description="Disordered" evidence="3">
    <location>
        <begin position="1"/>
        <end position="26"/>
    </location>
</feature>
<dbReference type="Pfam" id="PF13868">
    <property type="entry name" value="TPH"/>
    <property type="match status" value="1"/>
</dbReference>
<dbReference type="InterPro" id="IPR039986">
    <property type="entry name" value="CFAP210"/>
</dbReference>
<proteinExistence type="predicted"/>
<dbReference type="EMBL" id="AMQN01006094">
    <property type="status" value="NOT_ANNOTATED_CDS"/>
    <property type="molecule type" value="Genomic_DNA"/>
</dbReference>
<evidence type="ECO:0000256" key="3">
    <source>
        <dbReference type="SAM" id="MobiDB-lite"/>
    </source>
</evidence>
<reference evidence="6" key="3">
    <citation type="submission" date="2015-06" db="UniProtKB">
        <authorList>
            <consortium name="EnsemblMetazoa"/>
        </authorList>
    </citation>
    <scope>IDENTIFICATION</scope>
</reference>
<dbReference type="EnsemblMetazoa" id="CapteT176680">
    <property type="protein sequence ID" value="CapteP176680"/>
    <property type="gene ID" value="CapteG176680"/>
</dbReference>
<sequence>MSAQIMHGRRKGQQKGELPPLRSNSANNALQINGTAATRGTIILSKNDWDRINFQLNKRQLEQDRLNKIKEEKERLRQISKEKVQNWGNTIAGQRQRKLEARQIREEKEEEEKKKIDIEEAKFLAEKRKAAIEKAKTQQYYQTDRVKGFHSALQFSEVLKEREAQLELRKLLELGGKDKDKEYVDRARKEYEEAIIKEQEMARERIRLAQETAAFQKAQVHQHMKVDHILKEDEIKEGEELKRLAAQYELEKKKLQVIRDEEAKQLLKDNRRQIADVEKMREYTKAHEEEEDEECRIFAAAKRKMMKLRAEKERELLIEKQARLEKIREKLHAQMEQIKDDEDIRIRKAVEEAEEKMAKEEAEKEARNKRVLNDIAAHRNAEMRAREIAAATAKKEERKMMLVKQKADAEFYQNEEAKKERHAEEMNNLKEFLHEQINEHRNMSKAERERMLEIDRLNQELLEKEEAQFNEYATKVIKHAEENGRNTYPLHKAALAGAGGGLGPQFLERGGIRPSYLVQDNTAAQLPSYNGATTQKVKKDIYGEATSSQRLGFVW</sequence>
<accession>R7UVJ4</accession>
<evidence type="ECO:0000313" key="6">
    <source>
        <dbReference type="EnsemblMetazoa" id="CapteP176680"/>
    </source>
</evidence>
<keyword evidence="1 2" id="KW-0175">Coiled coil</keyword>
<evidence type="ECO:0000256" key="1">
    <source>
        <dbReference type="ARBA" id="ARBA00023054"/>
    </source>
</evidence>